<protein>
    <submittedName>
        <fullName evidence="1">DUF349 domain-containing protein</fullName>
    </submittedName>
</protein>
<sequence>MIFKTLFRPKFKHTDPKIRLASIQDLDASNNEHKQALHELAFNDEDTNVRIAALEQLNSFTLWSKSADSSDSEKVKRLAKKRVEATLLGKSDIQISDSDRLTYIEQSGNNALLESMLKSLSHEKESTLVLHILAHLGKEHVTRQVLLSSPSETIQLALLDKIHDKNTLQKLLKRTTFQTVKDKINHELLVQHERLTKPIELEKQITLTLSKLFSLKESQNLPHIREQLALESANYEAQTKQLVVWSEEKAHACNEKYASIHAQIQKHIASLEPQWRDKEAKALLQQNAEALNASAQVIIEQVQARLSTDLHTITEAESTKLSAQLKAISDDMERLRQSAQQQVNVIKLIEHTLNRVTSLTYTLATIPAFQHAVKDAQALIDDLKAMPEPTSLVEAVDIENDLNARKQILRELIKPFRDNWPKPLKDEERTATSKLQQAIATRKEEEKKHVTKCLGKISASKRMIEQGRFKAAFAIFDAVLELYNGLSERGQLSVKRKFEALQTDIENLKGWQTYIAAPRKPELLEQVKALIENPLSPQKQADEVKRLRKNWRSLGRSETSEQQALDTEFEALLETAFQPCRDHYESERVKRADNEKRKRALIADIQHYVEQVNGESERDIVKAYQGFTRQWREIGEVDFKVVPEISEHYSEAIAQLKQRVTAIYTANETAKAQLVKQAAGLISMDNIDEAAEIAKTLQQKWKEVGPTQRKVDNTLWTEFREANDAVFTVKATKYQAQKQEDDEIASSCKIKLEALEQQIQSAETQQVLSDVDNTLENIAKLWESLPPKRQLGLTKRAEGLAQLAKSKRAEFTKASRQEQVSLLINSLQRWKDKNTAPDVEAFDSRYKSWFTSSDNAQDRRKLLVEMESIAGLHSPDEDSQLRSELQVALMAQKLETGTMPDIQSLGKSFVSQGPLSEEEMDMLPRFKKVLESQVV</sequence>
<proteinExistence type="predicted"/>
<name>A0ABT3A7D8_9ALTE</name>
<organism evidence="1 2">
    <name type="scientific">Fluctibacter corallii</name>
    <dbReference type="NCBI Taxonomy" id="2984329"/>
    <lineage>
        <taxon>Bacteria</taxon>
        <taxon>Pseudomonadati</taxon>
        <taxon>Pseudomonadota</taxon>
        <taxon>Gammaproteobacteria</taxon>
        <taxon>Alteromonadales</taxon>
        <taxon>Alteromonadaceae</taxon>
        <taxon>Fluctibacter</taxon>
    </lineage>
</organism>
<dbReference type="EMBL" id="JAOWKX010000002">
    <property type="protein sequence ID" value="MCV2884236.1"/>
    <property type="molecule type" value="Genomic_DNA"/>
</dbReference>
<keyword evidence="2" id="KW-1185">Reference proteome</keyword>
<evidence type="ECO:0000313" key="2">
    <source>
        <dbReference type="Proteomes" id="UP001652504"/>
    </source>
</evidence>
<dbReference type="Proteomes" id="UP001652504">
    <property type="component" value="Unassembled WGS sequence"/>
</dbReference>
<reference evidence="1 2" key="1">
    <citation type="submission" date="2022-10" db="EMBL/GenBank/DDBJ databases">
        <title>Aestuariibacter sp. AA17 isolated from Montipora capitata coral fragment.</title>
        <authorList>
            <person name="Emsley S.A."/>
            <person name="Pfannmuller K.M."/>
            <person name="Loughran R.M."/>
            <person name="Shlafstein M."/>
            <person name="Papke E."/>
            <person name="Saw J.H."/>
            <person name="Ushijima B."/>
            <person name="Videau P."/>
        </authorList>
    </citation>
    <scope>NUCLEOTIDE SEQUENCE [LARGE SCALE GENOMIC DNA]</scope>
    <source>
        <strain evidence="1 2">AA17</strain>
    </source>
</reference>
<dbReference type="Pfam" id="PF03993">
    <property type="entry name" value="DUF349"/>
    <property type="match status" value="2"/>
</dbReference>
<dbReference type="RefSeq" id="WP_263711442.1">
    <property type="nucleotide sequence ID" value="NZ_JAOWKX010000002.1"/>
</dbReference>
<evidence type="ECO:0000313" key="1">
    <source>
        <dbReference type="EMBL" id="MCV2884236.1"/>
    </source>
</evidence>
<gene>
    <name evidence="1" type="ORF">OE749_05975</name>
</gene>
<dbReference type="InterPro" id="IPR007139">
    <property type="entry name" value="DUF349"/>
</dbReference>
<comment type="caution">
    <text evidence="1">The sequence shown here is derived from an EMBL/GenBank/DDBJ whole genome shotgun (WGS) entry which is preliminary data.</text>
</comment>
<accession>A0ABT3A7D8</accession>